<proteinExistence type="predicted"/>
<dbReference type="InterPro" id="IPR013783">
    <property type="entry name" value="Ig-like_fold"/>
</dbReference>
<evidence type="ECO:0000256" key="4">
    <source>
        <dbReference type="ARBA" id="ARBA00023069"/>
    </source>
</evidence>
<evidence type="ECO:0000256" key="3">
    <source>
        <dbReference type="ARBA" id="ARBA00022490"/>
    </source>
</evidence>
<dbReference type="GO" id="GO:0005737">
    <property type="term" value="C:cytoplasm"/>
    <property type="evidence" value="ECO:0007669"/>
    <property type="project" value="UniProtKB-SubCell"/>
</dbReference>
<protein>
    <recommendedName>
        <fullName evidence="7">HYDIN/VesB/CFA65-like Ig-like domain-containing protein</fullName>
    </recommendedName>
</protein>
<sequence length="129" mass="13019">TVTNDGTTNLTVSTITITGTDAAEFSIQNDNASNQTLVPGASATFQVVFSPTSTGSKSATLSIPSDDPDEATVNIILSGTGTEGAPPAVGAEVYPPNKLGILAPWLGLALILALAAGWGILSLRRGQAH</sequence>
<evidence type="ECO:0000256" key="1">
    <source>
        <dbReference type="ARBA" id="ARBA00004138"/>
    </source>
</evidence>
<evidence type="ECO:0000256" key="2">
    <source>
        <dbReference type="ARBA" id="ARBA00004496"/>
    </source>
</evidence>
<dbReference type="AlphaFoldDB" id="X0WUA8"/>
<name>X0WUA8_9ZZZZ</name>
<evidence type="ECO:0000259" key="7">
    <source>
        <dbReference type="Pfam" id="PF22544"/>
    </source>
</evidence>
<feature type="domain" description="HYDIN/VesB/CFA65-like Ig-like" evidence="7">
    <location>
        <begin position="1"/>
        <end position="75"/>
    </location>
</feature>
<dbReference type="GO" id="GO:0005929">
    <property type="term" value="C:cilium"/>
    <property type="evidence" value="ECO:0007669"/>
    <property type="project" value="UniProtKB-SubCell"/>
</dbReference>
<comment type="subcellular location">
    <subcellularLocation>
        <location evidence="1">Cell projection</location>
        <location evidence="1">Cilium</location>
    </subcellularLocation>
    <subcellularLocation>
        <location evidence="2">Cytoplasm</location>
    </subcellularLocation>
</comment>
<evidence type="ECO:0000256" key="6">
    <source>
        <dbReference type="SAM" id="Phobius"/>
    </source>
</evidence>
<keyword evidence="5" id="KW-0966">Cell projection</keyword>
<feature type="transmembrane region" description="Helical" evidence="6">
    <location>
        <begin position="102"/>
        <end position="123"/>
    </location>
</feature>
<evidence type="ECO:0000313" key="8">
    <source>
        <dbReference type="EMBL" id="GAG28053.1"/>
    </source>
</evidence>
<accession>X0WUA8</accession>
<keyword evidence="6" id="KW-1133">Transmembrane helix</keyword>
<dbReference type="InterPro" id="IPR053879">
    <property type="entry name" value="HYDIN_VesB_CFA65-like_Ig"/>
</dbReference>
<keyword evidence="6" id="KW-0472">Membrane</keyword>
<comment type="caution">
    <text evidence="8">The sequence shown here is derived from an EMBL/GenBank/DDBJ whole genome shotgun (WGS) entry which is preliminary data.</text>
</comment>
<keyword evidence="3" id="KW-0963">Cytoplasm</keyword>
<dbReference type="Pfam" id="PF22544">
    <property type="entry name" value="HYDIN_VesB_CFA65-like_Ig"/>
    <property type="match status" value="1"/>
</dbReference>
<keyword evidence="6" id="KW-0812">Transmembrane</keyword>
<organism evidence="8">
    <name type="scientific">marine sediment metagenome</name>
    <dbReference type="NCBI Taxonomy" id="412755"/>
    <lineage>
        <taxon>unclassified sequences</taxon>
        <taxon>metagenomes</taxon>
        <taxon>ecological metagenomes</taxon>
    </lineage>
</organism>
<dbReference type="EMBL" id="BARS01031149">
    <property type="protein sequence ID" value="GAG28053.1"/>
    <property type="molecule type" value="Genomic_DNA"/>
</dbReference>
<gene>
    <name evidence="8" type="ORF">S01H1_48505</name>
</gene>
<keyword evidence="4" id="KW-0969">Cilium</keyword>
<dbReference type="NCBIfam" id="NF012200">
    <property type="entry name" value="choice_anch_D"/>
    <property type="match status" value="1"/>
</dbReference>
<reference evidence="8" key="1">
    <citation type="journal article" date="2014" name="Front. Microbiol.">
        <title>High frequency of phylogenetically diverse reductive dehalogenase-homologous genes in deep subseafloor sedimentary metagenomes.</title>
        <authorList>
            <person name="Kawai M."/>
            <person name="Futagami T."/>
            <person name="Toyoda A."/>
            <person name="Takaki Y."/>
            <person name="Nishi S."/>
            <person name="Hori S."/>
            <person name="Arai W."/>
            <person name="Tsubouchi T."/>
            <person name="Morono Y."/>
            <person name="Uchiyama I."/>
            <person name="Ito T."/>
            <person name="Fujiyama A."/>
            <person name="Inagaki F."/>
            <person name="Takami H."/>
        </authorList>
    </citation>
    <scope>NUCLEOTIDE SEQUENCE</scope>
    <source>
        <strain evidence="8">Expedition CK06-06</strain>
    </source>
</reference>
<evidence type="ECO:0000256" key="5">
    <source>
        <dbReference type="ARBA" id="ARBA00023273"/>
    </source>
</evidence>
<dbReference type="Gene3D" id="2.60.40.10">
    <property type="entry name" value="Immunoglobulins"/>
    <property type="match status" value="1"/>
</dbReference>
<feature type="non-terminal residue" evidence="8">
    <location>
        <position position="1"/>
    </location>
</feature>